<organism evidence="1 2">
    <name type="scientific">Micrococcus aloeverae</name>
    <dbReference type="NCBI Taxonomy" id="1391911"/>
    <lineage>
        <taxon>Bacteria</taxon>
        <taxon>Bacillati</taxon>
        <taxon>Actinomycetota</taxon>
        <taxon>Actinomycetes</taxon>
        <taxon>Micrococcales</taxon>
        <taxon>Micrococcaceae</taxon>
        <taxon>Micrococcus</taxon>
    </lineage>
</organism>
<dbReference type="Proteomes" id="UP000582085">
    <property type="component" value="Unassembled WGS sequence"/>
</dbReference>
<keyword evidence="2" id="KW-1185">Reference proteome</keyword>
<dbReference type="EMBL" id="JACJIO010000002">
    <property type="protein sequence ID" value="MBA9080267.1"/>
    <property type="molecule type" value="Genomic_DNA"/>
</dbReference>
<sequence length="290" mass="32167">MTLTTAQAFSQFLTDITATKYQKTSIIDARKKTVDDRLSEKFPSTSDMPYSRGILMGSASKNTIIRPLDDVDVLAVFSNINNAWGTYWNDSYGFIYRIRDAYNGVSIQQLGTRGQAVRVFYKIGGHVDVAPVFSQGDGVYHLPNGAGGWLLTAPTIANDWFAERNRTLSYQLAPLARLLKAWNRAHSKRIRSFHLETVAATVFGSLGSNYRDALQKFFEWAPNYLYVNDPGGQGGDLSSYLTWTTRDALITALSSAADRAKRANEAEASGDHAEAKRLWKIVLGNSFPTS</sequence>
<dbReference type="RefSeq" id="WP_182488378.1">
    <property type="nucleotide sequence ID" value="NZ_JACJIO010000002.1"/>
</dbReference>
<gene>
    <name evidence="1" type="ORF">FHR79_000354</name>
</gene>
<accession>A0ABR6DVG3</accession>
<dbReference type="InterPro" id="IPR043519">
    <property type="entry name" value="NT_sf"/>
</dbReference>
<protein>
    <recommendedName>
        <fullName evidence="3">Nucleotidyltransferase</fullName>
    </recommendedName>
</protein>
<evidence type="ECO:0000313" key="2">
    <source>
        <dbReference type="Proteomes" id="UP000582085"/>
    </source>
</evidence>
<evidence type="ECO:0000313" key="1">
    <source>
        <dbReference type="EMBL" id="MBA9080267.1"/>
    </source>
</evidence>
<evidence type="ECO:0008006" key="3">
    <source>
        <dbReference type="Google" id="ProtNLM"/>
    </source>
</evidence>
<proteinExistence type="predicted"/>
<dbReference type="Pfam" id="PF18144">
    <property type="entry name" value="SMODS"/>
    <property type="match status" value="1"/>
</dbReference>
<name>A0ABR6DVG3_9MICC</name>
<comment type="caution">
    <text evidence="1">The sequence shown here is derived from an EMBL/GenBank/DDBJ whole genome shotgun (WGS) entry which is preliminary data.</text>
</comment>
<dbReference type="SUPFAM" id="SSF81301">
    <property type="entry name" value="Nucleotidyltransferase"/>
    <property type="match status" value="1"/>
</dbReference>
<reference evidence="1 2" key="1">
    <citation type="submission" date="2020-08" db="EMBL/GenBank/DDBJ databases">
        <title>The Agave Microbiome: Exploring the role of microbial communities in plant adaptations to desert environments.</title>
        <authorList>
            <person name="Partida-Martinez L.P."/>
        </authorList>
    </citation>
    <scope>NUCLEOTIDE SEQUENCE [LARGE SCALE GENOMIC DNA]</scope>
    <source>
        <strain evidence="1 2">RAT4</strain>
    </source>
</reference>